<feature type="compositionally biased region" description="Low complexity" evidence="1">
    <location>
        <begin position="67"/>
        <end position="76"/>
    </location>
</feature>
<accession>A0AA39Q168</accession>
<feature type="transmembrane region" description="Helical" evidence="2">
    <location>
        <begin position="36"/>
        <end position="56"/>
    </location>
</feature>
<keyword evidence="3" id="KW-0732">Signal</keyword>
<evidence type="ECO:0000256" key="2">
    <source>
        <dbReference type="SAM" id="Phobius"/>
    </source>
</evidence>
<keyword evidence="2" id="KW-0812">Transmembrane</keyword>
<evidence type="ECO:0000313" key="5">
    <source>
        <dbReference type="Proteomes" id="UP001175228"/>
    </source>
</evidence>
<evidence type="ECO:0000256" key="1">
    <source>
        <dbReference type="SAM" id="MobiDB-lite"/>
    </source>
</evidence>
<proteinExistence type="predicted"/>
<sequence>MFSLTALALLATTVIPVAEAQSGNATSHQVSPKVSGILVGCLLGLLFLGCVCDGIWRKRKLCRLAAQQPDPEQPEQGSVLSAPAWTVLETDGEDGDEDAKEFESGVTDGKASVDTDDGGSISMVPVCPPPPAYTPKADKIYKPLGGGEW</sequence>
<reference evidence="4" key="1">
    <citation type="submission" date="2023-06" db="EMBL/GenBank/DDBJ databases">
        <authorList>
            <consortium name="Lawrence Berkeley National Laboratory"/>
            <person name="Ahrendt S."/>
            <person name="Sahu N."/>
            <person name="Indic B."/>
            <person name="Wong-Bajracharya J."/>
            <person name="Merenyi Z."/>
            <person name="Ke H.-M."/>
            <person name="Monk M."/>
            <person name="Kocsube S."/>
            <person name="Drula E."/>
            <person name="Lipzen A."/>
            <person name="Balint B."/>
            <person name="Henrissat B."/>
            <person name="Andreopoulos B."/>
            <person name="Martin F.M."/>
            <person name="Harder C.B."/>
            <person name="Rigling D."/>
            <person name="Ford K.L."/>
            <person name="Foster G.D."/>
            <person name="Pangilinan J."/>
            <person name="Papanicolaou A."/>
            <person name="Barry K."/>
            <person name="LaButti K."/>
            <person name="Viragh M."/>
            <person name="Koriabine M."/>
            <person name="Yan M."/>
            <person name="Riley R."/>
            <person name="Champramary S."/>
            <person name="Plett K.L."/>
            <person name="Tsai I.J."/>
            <person name="Slot J."/>
            <person name="Sipos G."/>
            <person name="Plett J."/>
            <person name="Nagy L.G."/>
            <person name="Grigoriev I.V."/>
        </authorList>
    </citation>
    <scope>NUCLEOTIDE SEQUENCE</scope>
    <source>
        <strain evidence="4">HWK02</strain>
    </source>
</reference>
<evidence type="ECO:0000313" key="4">
    <source>
        <dbReference type="EMBL" id="KAK0492908.1"/>
    </source>
</evidence>
<keyword evidence="5" id="KW-1185">Reference proteome</keyword>
<feature type="region of interest" description="Disordered" evidence="1">
    <location>
        <begin position="67"/>
        <end position="130"/>
    </location>
</feature>
<dbReference type="EMBL" id="JAUEPU010000027">
    <property type="protein sequence ID" value="KAK0492908.1"/>
    <property type="molecule type" value="Genomic_DNA"/>
</dbReference>
<organism evidence="4 5">
    <name type="scientific">Armillaria luteobubalina</name>
    <dbReference type="NCBI Taxonomy" id="153913"/>
    <lineage>
        <taxon>Eukaryota</taxon>
        <taxon>Fungi</taxon>
        <taxon>Dikarya</taxon>
        <taxon>Basidiomycota</taxon>
        <taxon>Agaricomycotina</taxon>
        <taxon>Agaricomycetes</taxon>
        <taxon>Agaricomycetidae</taxon>
        <taxon>Agaricales</taxon>
        <taxon>Marasmiineae</taxon>
        <taxon>Physalacriaceae</taxon>
        <taxon>Armillaria</taxon>
    </lineage>
</organism>
<name>A0AA39Q168_9AGAR</name>
<keyword evidence="2" id="KW-1133">Transmembrane helix</keyword>
<dbReference type="AlphaFoldDB" id="A0AA39Q168"/>
<gene>
    <name evidence="4" type="ORF">EDD18DRAFT_440951</name>
</gene>
<comment type="caution">
    <text evidence="4">The sequence shown here is derived from an EMBL/GenBank/DDBJ whole genome shotgun (WGS) entry which is preliminary data.</text>
</comment>
<feature type="signal peptide" evidence="3">
    <location>
        <begin position="1"/>
        <end position="20"/>
    </location>
</feature>
<protein>
    <submittedName>
        <fullName evidence="4">Uncharacterized protein</fullName>
    </submittedName>
</protein>
<evidence type="ECO:0000256" key="3">
    <source>
        <dbReference type="SAM" id="SignalP"/>
    </source>
</evidence>
<feature type="compositionally biased region" description="Acidic residues" evidence="1">
    <location>
        <begin position="90"/>
        <end position="100"/>
    </location>
</feature>
<dbReference type="Proteomes" id="UP001175228">
    <property type="component" value="Unassembled WGS sequence"/>
</dbReference>
<feature type="chain" id="PRO_5041226956" evidence="3">
    <location>
        <begin position="21"/>
        <end position="149"/>
    </location>
</feature>
<keyword evidence="2" id="KW-0472">Membrane</keyword>